<keyword evidence="5" id="KW-1185">Reference proteome</keyword>
<dbReference type="OrthoDB" id="74764at2759"/>
<evidence type="ECO:0000313" key="4">
    <source>
        <dbReference type="EMBL" id="TEB23443.1"/>
    </source>
</evidence>
<protein>
    <recommendedName>
        <fullName evidence="3">CBM1 domain-containing protein</fullName>
    </recommendedName>
</protein>
<evidence type="ECO:0000313" key="5">
    <source>
        <dbReference type="Proteomes" id="UP000298030"/>
    </source>
</evidence>
<name>A0A4Y7SNG9_COPMI</name>
<dbReference type="SMART" id="SM00236">
    <property type="entry name" value="fCBD"/>
    <property type="match status" value="1"/>
</dbReference>
<evidence type="ECO:0000259" key="3">
    <source>
        <dbReference type="PROSITE" id="PS51164"/>
    </source>
</evidence>
<dbReference type="STRING" id="71717.A0A4Y7SNG9"/>
<dbReference type="AlphaFoldDB" id="A0A4Y7SNG9"/>
<feature type="domain" description="CBM1" evidence="3">
    <location>
        <begin position="412"/>
        <end position="448"/>
    </location>
</feature>
<dbReference type="GO" id="GO:0005975">
    <property type="term" value="P:carbohydrate metabolic process"/>
    <property type="evidence" value="ECO:0007669"/>
    <property type="project" value="InterPro"/>
</dbReference>
<dbReference type="PANTHER" id="PTHR43662:SF3">
    <property type="entry name" value="DOMAIN PROTEIN, PUTATIVE (AFU_ORTHOLOGUE AFUA_6G11970)-RELATED"/>
    <property type="match status" value="1"/>
</dbReference>
<gene>
    <name evidence="4" type="ORF">FA13DRAFT_1914331</name>
</gene>
<reference evidence="4 5" key="1">
    <citation type="journal article" date="2019" name="Nat. Ecol. Evol.">
        <title>Megaphylogeny resolves global patterns of mushroom evolution.</title>
        <authorList>
            <person name="Varga T."/>
            <person name="Krizsan K."/>
            <person name="Foldi C."/>
            <person name="Dima B."/>
            <person name="Sanchez-Garcia M."/>
            <person name="Sanchez-Ramirez S."/>
            <person name="Szollosi G.J."/>
            <person name="Szarkandi J.G."/>
            <person name="Papp V."/>
            <person name="Albert L."/>
            <person name="Andreopoulos W."/>
            <person name="Angelini C."/>
            <person name="Antonin V."/>
            <person name="Barry K.W."/>
            <person name="Bougher N.L."/>
            <person name="Buchanan P."/>
            <person name="Buyck B."/>
            <person name="Bense V."/>
            <person name="Catcheside P."/>
            <person name="Chovatia M."/>
            <person name="Cooper J."/>
            <person name="Damon W."/>
            <person name="Desjardin D."/>
            <person name="Finy P."/>
            <person name="Geml J."/>
            <person name="Haridas S."/>
            <person name="Hughes K."/>
            <person name="Justo A."/>
            <person name="Karasinski D."/>
            <person name="Kautmanova I."/>
            <person name="Kiss B."/>
            <person name="Kocsube S."/>
            <person name="Kotiranta H."/>
            <person name="LaButti K.M."/>
            <person name="Lechner B.E."/>
            <person name="Liimatainen K."/>
            <person name="Lipzen A."/>
            <person name="Lukacs Z."/>
            <person name="Mihaltcheva S."/>
            <person name="Morgado L.N."/>
            <person name="Niskanen T."/>
            <person name="Noordeloos M.E."/>
            <person name="Ohm R.A."/>
            <person name="Ortiz-Santana B."/>
            <person name="Ovrebo C."/>
            <person name="Racz N."/>
            <person name="Riley R."/>
            <person name="Savchenko A."/>
            <person name="Shiryaev A."/>
            <person name="Soop K."/>
            <person name="Spirin V."/>
            <person name="Szebenyi C."/>
            <person name="Tomsovsky M."/>
            <person name="Tulloss R.E."/>
            <person name="Uehling J."/>
            <person name="Grigoriev I.V."/>
            <person name="Vagvolgyi C."/>
            <person name="Papp T."/>
            <person name="Martin F.M."/>
            <person name="Miettinen O."/>
            <person name="Hibbett D.S."/>
            <person name="Nagy L.G."/>
        </authorList>
    </citation>
    <scope>NUCLEOTIDE SEQUENCE [LARGE SCALE GENOMIC DNA]</scope>
    <source>
        <strain evidence="4 5">FP101781</strain>
    </source>
</reference>
<dbReference type="Pfam" id="PF09362">
    <property type="entry name" value="DUF1996"/>
    <property type="match status" value="1"/>
</dbReference>
<dbReference type="EMBL" id="QPFP01000078">
    <property type="protein sequence ID" value="TEB23443.1"/>
    <property type="molecule type" value="Genomic_DNA"/>
</dbReference>
<sequence length="448" mass="48294">MVSLKFLPTFSLLPLAHALLRFPCAQLVTQRLDPLVTPGQVSPHLHQIVGGVRETRFNITIDPNTDIAKTSTCTSCRFKEDKSNYWTAVMYFKHPNGSFIRVPQIANGGTGNSNGGMTVYYIQPSSSVRFTSFRKGFRMIVGDPMVRSDSHVPANSVQSYALTFRCYDGVPGSDGSWAPGVGPFESVGFPQKKCPGGIRTNIFFPTCWDGTTLDPPDHHSHVKYIQGTVNPRAGIFYQSGTCPSTHPVRIPLIFLETIWDTKPFLNDWPTDGSQPLVYSMGDPTGFGQHGDYVFGWEDDSLDRAMARCNDRGDFPADCKELTVQTDQAINSCTQPVVVNEVTEGRYLPTLPGCNPIQNGPGTATMVQNCNAVSTTGTGGAPTTVSVPTSTATVPASTQTTVVVPTPTAPQGPAIPKYGQCGGIGWAGSTVCIAGSTCQKLSDWYSQCV</sequence>
<dbReference type="PROSITE" id="PS00562">
    <property type="entry name" value="CBM1_1"/>
    <property type="match status" value="1"/>
</dbReference>
<comment type="caution">
    <text evidence="4">The sequence shown here is derived from an EMBL/GenBank/DDBJ whole genome shotgun (WGS) entry which is preliminary data.</text>
</comment>
<dbReference type="InterPro" id="IPR035971">
    <property type="entry name" value="CBD_sf"/>
</dbReference>
<dbReference type="Pfam" id="PF00734">
    <property type="entry name" value="CBM_1"/>
    <property type="match status" value="1"/>
</dbReference>
<dbReference type="GO" id="GO:0005576">
    <property type="term" value="C:extracellular region"/>
    <property type="evidence" value="ECO:0007669"/>
    <property type="project" value="InterPro"/>
</dbReference>
<feature type="chain" id="PRO_5021298116" description="CBM1 domain-containing protein" evidence="2">
    <location>
        <begin position="19"/>
        <end position="448"/>
    </location>
</feature>
<dbReference type="PANTHER" id="PTHR43662">
    <property type="match status" value="1"/>
</dbReference>
<evidence type="ECO:0000256" key="2">
    <source>
        <dbReference type="SAM" id="SignalP"/>
    </source>
</evidence>
<feature type="signal peptide" evidence="2">
    <location>
        <begin position="1"/>
        <end position="18"/>
    </location>
</feature>
<dbReference type="InterPro" id="IPR018535">
    <property type="entry name" value="DUF1996"/>
</dbReference>
<accession>A0A4Y7SNG9</accession>
<keyword evidence="1 2" id="KW-0732">Signal</keyword>
<dbReference type="InterPro" id="IPR000254">
    <property type="entry name" value="CBD"/>
</dbReference>
<dbReference type="SUPFAM" id="SSF57180">
    <property type="entry name" value="Cellulose-binding domain"/>
    <property type="match status" value="1"/>
</dbReference>
<dbReference type="PROSITE" id="PS51164">
    <property type="entry name" value="CBM1_2"/>
    <property type="match status" value="1"/>
</dbReference>
<organism evidence="4 5">
    <name type="scientific">Coprinellus micaceus</name>
    <name type="common">Glistening ink-cap mushroom</name>
    <name type="synonym">Coprinus micaceus</name>
    <dbReference type="NCBI Taxonomy" id="71717"/>
    <lineage>
        <taxon>Eukaryota</taxon>
        <taxon>Fungi</taxon>
        <taxon>Dikarya</taxon>
        <taxon>Basidiomycota</taxon>
        <taxon>Agaricomycotina</taxon>
        <taxon>Agaricomycetes</taxon>
        <taxon>Agaricomycetidae</taxon>
        <taxon>Agaricales</taxon>
        <taxon>Agaricineae</taxon>
        <taxon>Psathyrellaceae</taxon>
        <taxon>Coprinellus</taxon>
    </lineage>
</organism>
<evidence type="ECO:0000256" key="1">
    <source>
        <dbReference type="ARBA" id="ARBA00022729"/>
    </source>
</evidence>
<proteinExistence type="predicted"/>
<dbReference type="Proteomes" id="UP000298030">
    <property type="component" value="Unassembled WGS sequence"/>
</dbReference>
<dbReference type="GO" id="GO:0030248">
    <property type="term" value="F:cellulose binding"/>
    <property type="evidence" value="ECO:0007669"/>
    <property type="project" value="InterPro"/>
</dbReference>